<name>A0A7S2DI67_9STRA</name>
<evidence type="ECO:0000256" key="1">
    <source>
        <dbReference type="SAM" id="MobiDB-lite"/>
    </source>
</evidence>
<organism evidence="2">
    <name type="scientific">Octactis speculum</name>
    <dbReference type="NCBI Taxonomy" id="3111310"/>
    <lineage>
        <taxon>Eukaryota</taxon>
        <taxon>Sar</taxon>
        <taxon>Stramenopiles</taxon>
        <taxon>Ochrophyta</taxon>
        <taxon>Dictyochophyceae</taxon>
        <taxon>Dictyochales</taxon>
        <taxon>Dictyochaceae</taxon>
        <taxon>Octactis</taxon>
    </lineage>
</organism>
<feature type="compositionally biased region" description="Low complexity" evidence="1">
    <location>
        <begin position="116"/>
        <end position="126"/>
    </location>
</feature>
<dbReference type="AlphaFoldDB" id="A0A7S2DI67"/>
<reference evidence="2" key="1">
    <citation type="submission" date="2021-01" db="EMBL/GenBank/DDBJ databases">
        <authorList>
            <person name="Corre E."/>
            <person name="Pelletier E."/>
            <person name="Niang G."/>
            <person name="Scheremetjew M."/>
            <person name="Finn R."/>
            <person name="Kale V."/>
            <person name="Holt S."/>
            <person name="Cochrane G."/>
            <person name="Meng A."/>
            <person name="Brown T."/>
            <person name="Cohen L."/>
        </authorList>
    </citation>
    <scope>NUCLEOTIDE SEQUENCE</scope>
    <source>
        <strain evidence="2">CCMP1381</strain>
    </source>
</reference>
<evidence type="ECO:0000313" key="2">
    <source>
        <dbReference type="EMBL" id="CAD9454664.1"/>
    </source>
</evidence>
<feature type="region of interest" description="Disordered" evidence="1">
    <location>
        <begin position="88"/>
        <end position="134"/>
    </location>
</feature>
<gene>
    <name evidence="2" type="ORF">DSPE1174_LOCUS22449</name>
</gene>
<sequence length="229" mass="24984">MVTGDPPDYLPDDLVCLQWRACEECTTETTDDTIDGYLLLGKSSMMAKDDPEYLNKRYIGKVSAASVVSVSSLQRRAAAFRYSLVTGDRAGGSPESGTPPGKDKEKKAKGGKGSKAKGSTDLTTPDPADDDLSESSVPNLVLDAWRDLLCELHLLIRPDTKNSWVSKGELRTINGDHVEIDFIPENLRFVEKLLDLHVGSNESSPCICAWLRSVLDEEAWVPLPGTGED</sequence>
<accession>A0A7S2DI67</accession>
<protein>
    <submittedName>
        <fullName evidence="2">Uncharacterized protein</fullName>
    </submittedName>
</protein>
<dbReference type="EMBL" id="HBGS01043477">
    <property type="protein sequence ID" value="CAD9454664.1"/>
    <property type="molecule type" value="Transcribed_RNA"/>
</dbReference>
<proteinExistence type="predicted"/>